<evidence type="ECO:0000313" key="1">
    <source>
        <dbReference type="EMBL" id="VVS98011.1"/>
    </source>
</evidence>
<reference evidence="1 2" key="1">
    <citation type="submission" date="2019-09" db="EMBL/GenBank/DDBJ databases">
        <authorList>
            <person name="Dittami M. S."/>
        </authorList>
    </citation>
    <scope>NUCLEOTIDE SEQUENCE [LARGE SCALE GENOMIC DNA]</scope>
    <source>
        <strain evidence="1">SPHINGO391</strain>
    </source>
</reference>
<dbReference type="RefSeq" id="WP_151989711.1">
    <property type="nucleotide sequence ID" value="NZ_LR701514.1"/>
</dbReference>
<name>A0A5E7XV37_9SPHN</name>
<dbReference type="Proteomes" id="UP000326857">
    <property type="component" value="Unassembled WGS sequence"/>
</dbReference>
<evidence type="ECO:0000313" key="2">
    <source>
        <dbReference type="Proteomes" id="UP000326857"/>
    </source>
</evidence>
<sequence length="196" mass="21282">MELGFGQLLDIVAEMHPGVDPGIVSARLKYFQRLPEPFPSKATVIGAGARAEYSADDLLGLVLAFEVLASGIAPLQAATLVRDGWKNLSRSFAKAWAARALHEPMVVMMRVEGLGSKRGAAGSTTVGDEVDLRNWAVGKDTEDRRLVVFEMGRVARSLDAALSATQPFKRVLTILKLIETWRQAVLAQVPIRRTGT</sequence>
<dbReference type="EMBL" id="CABVLI010000014">
    <property type="protein sequence ID" value="VVS98011.1"/>
    <property type="molecule type" value="Genomic_DNA"/>
</dbReference>
<proteinExistence type="predicted"/>
<protein>
    <submittedName>
        <fullName evidence="1">Uncharacterized protein</fullName>
    </submittedName>
</protein>
<dbReference type="AlphaFoldDB" id="A0A5E7XV37"/>
<organism evidence="1 2">
    <name type="scientific">Sphingomonas aurantiaca</name>
    <dbReference type="NCBI Taxonomy" id="185949"/>
    <lineage>
        <taxon>Bacteria</taxon>
        <taxon>Pseudomonadati</taxon>
        <taxon>Pseudomonadota</taxon>
        <taxon>Alphaproteobacteria</taxon>
        <taxon>Sphingomonadales</taxon>
        <taxon>Sphingomonadaceae</taxon>
        <taxon>Sphingomonas</taxon>
    </lineage>
</organism>
<accession>A0A5E7XV37</accession>
<gene>
    <name evidence="1" type="ORF">SPHINGO391_210030</name>
</gene>